<reference evidence="5" key="1">
    <citation type="journal article" date="2019" name="Int. J. Syst. Evol. Microbiol.">
        <title>The Global Catalogue of Microorganisms (GCM) 10K type strain sequencing project: providing services to taxonomists for standard genome sequencing and annotation.</title>
        <authorList>
            <consortium name="The Broad Institute Genomics Platform"/>
            <consortium name="The Broad Institute Genome Sequencing Center for Infectious Disease"/>
            <person name="Wu L."/>
            <person name="Ma J."/>
        </authorList>
    </citation>
    <scope>NUCLEOTIDE SEQUENCE [LARGE SCALE GENOMIC DNA]</scope>
    <source>
        <strain evidence="5">JCM 17591</strain>
    </source>
</reference>
<comment type="caution">
    <text evidence="4">The sequence shown here is derived from an EMBL/GenBank/DDBJ whole genome shotgun (WGS) entry which is preliminary data.</text>
</comment>
<keyword evidence="2" id="KW-0012">Acyltransferase</keyword>
<evidence type="ECO:0000256" key="1">
    <source>
        <dbReference type="ARBA" id="ARBA00022679"/>
    </source>
</evidence>
<keyword evidence="5" id="KW-1185">Reference proteome</keyword>
<feature type="domain" description="N-acetyltransferase" evidence="3">
    <location>
        <begin position="4"/>
        <end position="167"/>
    </location>
</feature>
<name>A0ABP8ACQ6_9MICO</name>
<protein>
    <recommendedName>
        <fullName evidence="3">N-acetyltransferase domain-containing protein</fullName>
    </recommendedName>
</protein>
<evidence type="ECO:0000256" key="2">
    <source>
        <dbReference type="ARBA" id="ARBA00023315"/>
    </source>
</evidence>
<keyword evidence="1" id="KW-0808">Transferase</keyword>
<dbReference type="SUPFAM" id="SSF55729">
    <property type="entry name" value="Acyl-CoA N-acyltransferases (Nat)"/>
    <property type="match status" value="1"/>
</dbReference>
<dbReference type="PROSITE" id="PS51186">
    <property type="entry name" value="GNAT"/>
    <property type="match status" value="1"/>
</dbReference>
<dbReference type="InterPro" id="IPR050832">
    <property type="entry name" value="Bact_Acetyltransf"/>
</dbReference>
<sequence>MSSVEVRLARPDEYAVIGELSYAAYAADYEIGDDYGHTLRHPELRAADYEIWVAAEQATGELLGTTSTLRHGVPESRGRALADELYFRLLAVAPAARRRGIGARLTTHTIDLARERGLRAVALNSGENMVGAHALYRSLGFERIPERDVVFEGEHPHTVFTFARLVEA</sequence>
<dbReference type="PANTHER" id="PTHR43877">
    <property type="entry name" value="AMINOALKYLPHOSPHONATE N-ACETYLTRANSFERASE-RELATED-RELATED"/>
    <property type="match status" value="1"/>
</dbReference>
<evidence type="ECO:0000313" key="5">
    <source>
        <dbReference type="Proteomes" id="UP001501079"/>
    </source>
</evidence>
<evidence type="ECO:0000313" key="4">
    <source>
        <dbReference type="EMBL" id="GAA4181639.1"/>
    </source>
</evidence>
<dbReference type="Pfam" id="PF00583">
    <property type="entry name" value="Acetyltransf_1"/>
    <property type="match status" value="1"/>
</dbReference>
<gene>
    <name evidence="4" type="ORF">GCM10022287_37200</name>
</gene>
<dbReference type="Proteomes" id="UP001501079">
    <property type="component" value="Unassembled WGS sequence"/>
</dbReference>
<organism evidence="4 5">
    <name type="scientific">Gryllotalpicola koreensis</name>
    <dbReference type="NCBI Taxonomy" id="993086"/>
    <lineage>
        <taxon>Bacteria</taxon>
        <taxon>Bacillati</taxon>
        <taxon>Actinomycetota</taxon>
        <taxon>Actinomycetes</taxon>
        <taxon>Micrococcales</taxon>
        <taxon>Microbacteriaceae</taxon>
        <taxon>Gryllotalpicola</taxon>
    </lineage>
</organism>
<evidence type="ECO:0000259" key="3">
    <source>
        <dbReference type="PROSITE" id="PS51186"/>
    </source>
</evidence>
<dbReference type="InterPro" id="IPR016181">
    <property type="entry name" value="Acyl_CoA_acyltransferase"/>
</dbReference>
<dbReference type="EMBL" id="BAABBW010000007">
    <property type="protein sequence ID" value="GAA4181639.1"/>
    <property type="molecule type" value="Genomic_DNA"/>
</dbReference>
<dbReference type="InterPro" id="IPR000182">
    <property type="entry name" value="GNAT_dom"/>
</dbReference>
<dbReference type="Gene3D" id="3.40.630.30">
    <property type="match status" value="1"/>
</dbReference>
<dbReference type="CDD" id="cd04301">
    <property type="entry name" value="NAT_SF"/>
    <property type="match status" value="1"/>
</dbReference>
<proteinExistence type="predicted"/>
<dbReference type="RefSeq" id="WP_344757291.1">
    <property type="nucleotide sequence ID" value="NZ_BAABBW010000007.1"/>
</dbReference>
<accession>A0ABP8ACQ6</accession>